<dbReference type="PANTHER" id="PTHR11697">
    <property type="entry name" value="GENERAL TRANSCRIPTION FACTOR 2-RELATED ZINC FINGER PROTEIN"/>
    <property type="match status" value="1"/>
</dbReference>
<dbReference type="InterPro" id="IPR025398">
    <property type="entry name" value="DUF4371"/>
</dbReference>
<organism evidence="2 3">
    <name type="scientific">Solanum commersonii</name>
    <name type="common">Commerson's wild potato</name>
    <name type="synonym">Commerson's nightshade</name>
    <dbReference type="NCBI Taxonomy" id="4109"/>
    <lineage>
        <taxon>Eukaryota</taxon>
        <taxon>Viridiplantae</taxon>
        <taxon>Streptophyta</taxon>
        <taxon>Embryophyta</taxon>
        <taxon>Tracheophyta</taxon>
        <taxon>Spermatophyta</taxon>
        <taxon>Magnoliopsida</taxon>
        <taxon>eudicotyledons</taxon>
        <taxon>Gunneridae</taxon>
        <taxon>Pentapetalae</taxon>
        <taxon>asterids</taxon>
        <taxon>lamiids</taxon>
        <taxon>Solanales</taxon>
        <taxon>Solanaceae</taxon>
        <taxon>Solanoideae</taxon>
        <taxon>Solaneae</taxon>
        <taxon>Solanum</taxon>
    </lineage>
</organism>
<dbReference type="PANTHER" id="PTHR11697:SF230">
    <property type="entry name" value="ZINC FINGER, MYM DOMAIN CONTAINING 1"/>
    <property type="match status" value="1"/>
</dbReference>
<evidence type="ECO:0000259" key="1">
    <source>
        <dbReference type="Pfam" id="PF14291"/>
    </source>
</evidence>
<keyword evidence="3" id="KW-1185">Reference proteome</keyword>
<dbReference type="EMBL" id="JACXVP010000002">
    <property type="protein sequence ID" value="KAG5622860.1"/>
    <property type="molecule type" value="Genomic_DNA"/>
</dbReference>
<name>A0A9J6AF09_SOLCO</name>
<protein>
    <recommendedName>
        <fullName evidence="1">DUF4371 domain-containing protein</fullName>
    </recommendedName>
</protein>
<evidence type="ECO:0000313" key="3">
    <source>
        <dbReference type="Proteomes" id="UP000824120"/>
    </source>
</evidence>
<proteinExistence type="predicted"/>
<comment type="caution">
    <text evidence="2">The sequence shown here is derived from an EMBL/GenBank/DDBJ whole genome shotgun (WGS) entry which is preliminary data.</text>
</comment>
<dbReference type="OrthoDB" id="1292175at2759"/>
<feature type="domain" description="DUF4371" evidence="1">
    <location>
        <begin position="3"/>
        <end position="90"/>
    </location>
</feature>
<accession>A0A9J6AF09</accession>
<dbReference type="InterPro" id="IPR055298">
    <property type="entry name" value="AtLOH3-like"/>
</dbReference>
<evidence type="ECO:0000313" key="2">
    <source>
        <dbReference type="EMBL" id="KAG5622860.1"/>
    </source>
</evidence>
<dbReference type="Proteomes" id="UP000824120">
    <property type="component" value="Chromosome 2"/>
</dbReference>
<dbReference type="AlphaFoldDB" id="A0A9J6AF09"/>
<sequence length="145" mass="16445">MKDLNGDYFALLVDESFDVSRKEQMAIVLRYVDKKGFVVEVFIGLVHVKDTNALSLKKTIVNVLAQHSLSLSYVRGQCHDGASNMQGDINDLKMLIKKERKSAHSIHCFAYQLQLTLVAVLKKMRSSGRTCVIGFKYFEYVGSFF</sequence>
<reference evidence="2 3" key="1">
    <citation type="submission" date="2020-09" db="EMBL/GenBank/DDBJ databases">
        <title>De no assembly of potato wild relative species, Solanum commersonii.</title>
        <authorList>
            <person name="Cho K."/>
        </authorList>
    </citation>
    <scope>NUCLEOTIDE SEQUENCE [LARGE SCALE GENOMIC DNA]</scope>
    <source>
        <strain evidence="2">LZ3.2</strain>
        <tissue evidence="2">Leaf</tissue>
    </source>
</reference>
<dbReference type="Pfam" id="PF14291">
    <property type="entry name" value="DUF4371"/>
    <property type="match status" value="1"/>
</dbReference>
<gene>
    <name evidence="2" type="ORF">H5410_008078</name>
</gene>